<organism evidence="1 2">
    <name type="scientific">Araneus ventricosus</name>
    <name type="common">Orbweaver spider</name>
    <name type="synonym">Epeira ventricosa</name>
    <dbReference type="NCBI Taxonomy" id="182803"/>
    <lineage>
        <taxon>Eukaryota</taxon>
        <taxon>Metazoa</taxon>
        <taxon>Ecdysozoa</taxon>
        <taxon>Arthropoda</taxon>
        <taxon>Chelicerata</taxon>
        <taxon>Arachnida</taxon>
        <taxon>Araneae</taxon>
        <taxon>Araneomorphae</taxon>
        <taxon>Entelegynae</taxon>
        <taxon>Araneoidea</taxon>
        <taxon>Araneidae</taxon>
        <taxon>Araneus</taxon>
    </lineage>
</organism>
<name>A0A4Y2IRI2_ARAVE</name>
<protein>
    <submittedName>
        <fullName evidence="1">Uncharacterized protein</fullName>
    </submittedName>
</protein>
<dbReference type="Proteomes" id="UP000499080">
    <property type="component" value="Unassembled WGS sequence"/>
</dbReference>
<evidence type="ECO:0000313" key="1">
    <source>
        <dbReference type="EMBL" id="GBM79492.1"/>
    </source>
</evidence>
<proteinExistence type="predicted"/>
<feature type="non-terminal residue" evidence="1">
    <location>
        <position position="1"/>
    </location>
</feature>
<reference evidence="1 2" key="1">
    <citation type="journal article" date="2019" name="Sci. Rep.">
        <title>Orb-weaving spider Araneus ventricosus genome elucidates the spidroin gene catalogue.</title>
        <authorList>
            <person name="Kono N."/>
            <person name="Nakamura H."/>
            <person name="Ohtoshi R."/>
            <person name="Moran D.A.P."/>
            <person name="Shinohara A."/>
            <person name="Yoshida Y."/>
            <person name="Fujiwara M."/>
            <person name="Mori M."/>
            <person name="Tomita M."/>
            <person name="Arakawa K."/>
        </authorList>
    </citation>
    <scope>NUCLEOTIDE SEQUENCE [LARGE SCALE GENOMIC DNA]</scope>
</reference>
<gene>
    <name evidence="1" type="ORF">AVEN_156049_1</name>
</gene>
<dbReference type="AlphaFoldDB" id="A0A4Y2IRI2"/>
<accession>A0A4Y2IRI2</accession>
<evidence type="ECO:0000313" key="2">
    <source>
        <dbReference type="Proteomes" id="UP000499080"/>
    </source>
</evidence>
<keyword evidence="2" id="KW-1185">Reference proteome</keyword>
<sequence length="90" mass="10663">VVWIRLLREMAAARKWRRTARVAVAYASNARFQLMYIVQFSHMEESQCWVRKKILLNVRETPCDVTARRGEYIRAALGAERVVLIDWDPR</sequence>
<comment type="caution">
    <text evidence="1">The sequence shown here is derived from an EMBL/GenBank/DDBJ whole genome shotgun (WGS) entry which is preliminary data.</text>
</comment>
<dbReference type="EMBL" id="BGPR01186807">
    <property type="protein sequence ID" value="GBM79492.1"/>
    <property type="molecule type" value="Genomic_DNA"/>
</dbReference>